<reference evidence="2 3" key="1">
    <citation type="submission" date="2020-10" db="EMBL/GenBank/DDBJ databases">
        <authorList>
            <person name="Castelo-Branco R."/>
            <person name="Eusebio N."/>
            <person name="Adriana R."/>
            <person name="Vieira A."/>
            <person name="Brugerolle De Fraissinette N."/>
            <person name="Rezende De Castro R."/>
            <person name="Schneider M.P."/>
            <person name="Vasconcelos V."/>
            <person name="Leao P.N."/>
        </authorList>
    </citation>
    <scope>NUCLEOTIDE SEQUENCE [LARGE SCALE GENOMIC DNA]</scope>
    <source>
        <strain evidence="2 3">LEGE 03274</strain>
    </source>
</reference>
<evidence type="ECO:0000313" key="2">
    <source>
        <dbReference type="EMBL" id="MBE9223826.1"/>
    </source>
</evidence>
<organism evidence="2 3">
    <name type="scientific">Cyanobacterium stanieri LEGE 03274</name>
    <dbReference type="NCBI Taxonomy" id="1828756"/>
    <lineage>
        <taxon>Bacteria</taxon>
        <taxon>Bacillati</taxon>
        <taxon>Cyanobacteriota</taxon>
        <taxon>Cyanophyceae</taxon>
        <taxon>Oscillatoriophycideae</taxon>
        <taxon>Chroococcales</taxon>
        <taxon>Geminocystaceae</taxon>
        <taxon>Cyanobacterium</taxon>
    </lineage>
</organism>
<dbReference type="RefSeq" id="WP_193802039.1">
    <property type="nucleotide sequence ID" value="NZ_JADEWC010000054.1"/>
</dbReference>
<dbReference type="SUPFAM" id="SSF53756">
    <property type="entry name" value="UDP-Glycosyltransferase/glycogen phosphorylase"/>
    <property type="match status" value="1"/>
</dbReference>
<sequence>MKINWFTPLPPARTEIANYSIKILPILQDFADIRVWTNQDYWDSKLNDAMSVRYCRYNYIPWSEINEADLNIYQLGNNHLFHRDIWKISTQCPGLVVLHDYKLQDFFYMLSVNEQQVFNKQEYLHRVFNIYGMEGLNDANKFLNGLIPISFMANKYPMTSLALKGAIGVLTHNYDSYNSLSNKNQFITGYTPLPYLVDNPTQINSRKSQIPYQIIMIGFMGHNRCLTSVFHALAMVTRKDKFHLNIYGEIPDKDCFLKQIKELGLEKIVTLQGFVSEQELNTALCGANLAINLRNPSMGEASASQLHLWSYALPTIVSQTEWYSNLNPQAVAFVRPNHEIEDLVNHLNDFLDQPQKFAQMGIEGKKTLQQHHQPQACAQAILNLAQQVIQYRPTHTINTMATRIGKQLSYFDLPPSNDINRYSKIIDFICKSIPEKN</sequence>
<dbReference type="InterPro" id="IPR001296">
    <property type="entry name" value="Glyco_trans_1"/>
</dbReference>
<keyword evidence="3" id="KW-1185">Reference proteome</keyword>
<dbReference type="Pfam" id="PF00534">
    <property type="entry name" value="Glycos_transf_1"/>
    <property type="match status" value="1"/>
</dbReference>
<evidence type="ECO:0000313" key="3">
    <source>
        <dbReference type="Proteomes" id="UP000654604"/>
    </source>
</evidence>
<name>A0ABR9V7F4_9CHRO</name>
<protein>
    <submittedName>
        <fullName evidence="2">Glycosyltransferase</fullName>
    </submittedName>
</protein>
<dbReference type="EMBL" id="JADEWC010000054">
    <property type="protein sequence ID" value="MBE9223826.1"/>
    <property type="molecule type" value="Genomic_DNA"/>
</dbReference>
<feature type="domain" description="Glycosyl transferase family 1" evidence="1">
    <location>
        <begin position="211"/>
        <end position="366"/>
    </location>
</feature>
<comment type="caution">
    <text evidence="2">The sequence shown here is derived from an EMBL/GenBank/DDBJ whole genome shotgun (WGS) entry which is preliminary data.</text>
</comment>
<dbReference type="Proteomes" id="UP000654604">
    <property type="component" value="Unassembled WGS sequence"/>
</dbReference>
<proteinExistence type="predicted"/>
<accession>A0ABR9V7F4</accession>
<dbReference type="Gene3D" id="3.40.50.2000">
    <property type="entry name" value="Glycogen Phosphorylase B"/>
    <property type="match status" value="1"/>
</dbReference>
<evidence type="ECO:0000259" key="1">
    <source>
        <dbReference type="Pfam" id="PF00534"/>
    </source>
</evidence>
<gene>
    <name evidence="2" type="ORF">IQ215_14085</name>
</gene>